<geneLocation type="plasmid" evidence="2 3">
    <name>2</name>
</geneLocation>
<dbReference type="InParanoid" id="W0RTS3"/>
<dbReference type="AlphaFoldDB" id="W0RTS3"/>
<organism evidence="2 3">
    <name type="scientific">Gemmatirosa kalamazoonensis</name>
    <dbReference type="NCBI Taxonomy" id="861299"/>
    <lineage>
        <taxon>Bacteria</taxon>
        <taxon>Pseudomonadati</taxon>
        <taxon>Gemmatimonadota</taxon>
        <taxon>Gemmatimonadia</taxon>
        <taxon>Gemmatimonadales</taxon>
        <taxon>Gemmatimonadaceae</taxon>
        <taxon>Gemmatirosa</taxon>
    </lineage>
</organism>
<evidence type="ECO:0000256" key="1">
    <source>
        <dbReference type="SAM" id="SignalP"/>
    </source>
</evidence>
<protein>
    <recommendedName>
        <fullName evidence="4">Outer membrane protein beta-barrel domain-containing protein</fullName>
    </recommendedName>
</protein>
<keyword evidence="1" id="KW-0732">Signal</keyword>
<keyword evidence="2" id="KW-0614">Plasmid</keyword>
<feature type="chain" id="PRO_5004794829" description="Outer membrane protein beta-barrel domain-containing protein" evidence="1">
    <location>
        <begin position="19"/>
        <end position="191"/>
    </location>
</feature>
<dbReference type="SUPFAM" id="SSF56925">
    <property type="entry name" value="OMPA-like"/>
    <property type="match status" value="1"/>
</dbReference>
<dbReference type="InterPro" id="IPR011250">
    <property type="entry name" value="OMP/PagP_B-barrel"/>
</dbReference>
<feature type="signal peptide" evidence="1">
    <location>
        <begin position="1"/>
        <end position="18"/>
    </location>
</feature>
<gene>
    <name evidence="2" type="ORF">J421_6327</name>
</gene>
<evidence type="ECO:0000313" key="3">
    <source>
        <dbReference type="Proteomes" id="UP000019151"/>
    </source>
</evidence>
<dbReference type="KEGG" id="gba:J421_6327"/>
<accession>W0RTS3</accession>
<keyword evidence="3" id="KW-1185">Reference proteome</keyword>
<evidence type="ECO:0008006" key="4">
    <source>
        <dbReference type="Google" id="ProtNLM"/>
    </source>
</evidence>
<sequence length="191" mass="19681">MRCALTLALVTVASVAHAQSERPYSIQAAGLLTSLKLGRTGNIGGAGFEVQGRYTPLSKLSYGVGVQYSTHSSFNPGLNSDDKLTLSGVFVEPRYAVPLTAARVGVYLAGRLAGLRQTNNFGSSSSGWAVGAGAGVLFHLNQRVDLDGGGAVIRQSLGDVTLNSGGAATFPSFTGYVAKLGLNVGFGTRKL</sequence>
<dbReference type="EMBL" id="CP007130">
    <property type="protein sequence ID" value="AHG93862.1"/>
    <property type="molecule type" value="Genomic_DNA"/>
</dbReference>
<name>W0RTS3_9BACT</name>
<reference evidence="2 3" key="1">
    <citation type="journal article" date="2014" name="Genome Announc.">
        <title>Genome Sequence and Methylome of Soil Bacterium Gemmatirosa kalamazoonensis KBS708T, a Member of the Rarely Cultivated Gemmatimonadetes Phylum.</title>
        <authorList>
            <person name="Debruyn J.M."/>
            <person name="Radosevich M."/>
            <person name="Wommack K.E."/>
            <person name="Polson S.W."/>
            <person name="Hauser L.J."/>
            <person name="Fawaz M.N."/>
            <person name="Korlach J."/>
            <person name="Tsai Y.C."/>
        </authorList>
    </citation>
    <scope>NUCLEOTIDE SEQUENCE [LARGE SCALE GENOMIC DNA]</scope>
    <source>
        <strain evidence="2 3">KBS708</strain>
        <plasmid evidence="3">Plasmid 2</plasmid>
    </source>
</reference>
<dbReference type="HOGENOM" id="CLU_1419667_0_0_0"/>
<dbReference type="Proteomes" id="UP000019151">
    <property type="component" value="Plasmid 2"/>
</dbReference>
<dbReference type="Gene3D" id="2.40.160.20">
    <property type="match status" value="1"/>
</dbReference>
<dbReference type="eggNOG" id="ENOG502ZWQD">
    <property type="taxonomic scope" value="Bacteria"/>
</dbReference>
<proteinExistence type="predicted"/>
<evidence type="ECO:0000313" key="2">
    <source>
        <dbReference type="EMBL" id="AHG93862.1"/>
    </source>
</evidence>